<feature type="region of interest" description="Disordered" evidence="1">
    <location>
        <begin position="890"/>
        <end position="912"/>
    </location>
</feature>
<dbReference type="GO" id="GO:0003676">
    <property type="term" value="F:nucleic acid binding"/>
    <property type="evidence" value="ECO:0007669"/>
    <property type="project" value="InterPro"/>
</dbReference>
<accession>A0A197JKY3</accession>
<evidence type="ECO:0008006" key="4">
    <source>
        <dbReference type="Google" id="ProtNLM"/>
    </source>
</evidence>
<organism evidence="2 3">
    <name type="scientific">Linnemannia elongata AG-77</name>
    <dbReference type="NCBI Taxonomy" id="1314771"/>
    <lineage>
        <taxon>Eukaryota</taxon>
        <taxon>Fungi</taxon>
        <taxon>Fungi incertae sedis</taxon>
        <taxon>Mucoromycota</taxon>
        <taxon>Mortierellomycotina</taxon>
        <taxon>Mortierellomycetes</taxon>
        <taxon>Mortierellales</taxon>
        <taxon>Mortierellaceae</taxon>
        <taxon>Linnemannia</taxon>
    </lineage>
</organism>
<evidence type="ECO:0000313" key="3">
    <source>
        <dbReference type="Proteomes" id="UP000078512"/>
    </source>
</evidence>
<evidence type="ECO:0000313" key="2">
    <source>
        <dbReference type="EMBL" id="OAQ25810.1"/>
    </source>
</evidence>
<reference evidence="2 3" key="1">
    <citation type="submission" date="2016-05" db="EMBL/GenBank/DDBJ databases">
        <title>Genome sequencing reveals origins of a unique bacterial endosymbiosis in the earliest lineages of terrestrial Fungi.</title>
        <authorList>
            <consortium name="DOE Joint Genome Institute"/>
            <person name="Uehling J."/>
            <person name="Gryganskyi A."/>
            <person name="Hameed K."/>
            <person name="Tschaplinski T."/>
            <person name="Misztal P."/>
            <person name="Wu S."/>
            <person name="Desiro A."/>
            <person name="Vande Pol N."/>
            <person name="Du Z.-Y."/>
            <person name="Zienkiewicz A."/>
            <person name="Zienkiewicz K."/>
            <person name="Morin E."/>
            <person name="Tisserant E."/>
            <person name="Splivallo R."/>
            <person name="Hainaut M."/>
            <person name="Henrissat B."/>
            <person name="Ohm R."/>
            <person name="Kuo A."/>
            <person name="Yan J."/>
            <person name="Lipzen A."/>
            <person name="Nolan M."/>
            <person name="Labutti K."/>
            <person name="Barry K."/>
            <person name="Goldstein A."/>
            <person name="Labbe J."/>
            <person name="Schadt C."/>
            <person name="Tuskan G."/>
            <person name="Grigoriev I."/>
            <person name="Martin F."/>
            <person name="Vilgalys R."/>
            <person name="Bonito G."/>
        </authorList>
    </citation>
    <scope>NUCLEOTIDE SEQUENCE [LARGE SCALE GENOMIC DNA]</scope>
    <source>
        <strain evidence="2 3">AG-77</strain>
    </source>
</reference>
<feature type="region of interest" description="Disordered" evidence="1">
    <location>
        <begin position="713"/>
        <end position="733"/>
    </location>
</feature>
<feature type="region of interest" description="Disordered" evidence="1">
    <location>
        <begin position="260"/>
        <end position="288"/>
    </location>
</feature>
<feature type="region of interest" description="Disordered" evidence="1">
    <location>
        <begin position="29"/>
        <end position="56"/>
    </location>
</feature>
<feature type="compositionally biased region" description="Polar residues" evidence="1">
    <location>
        <begin position="33"/>
        <end position="56"/>
    </location>
</feature>
<dbReference type="EMBL" id="KV442074">
    <property type="protein sequence ID" value="OAQ25810.1"/>
    <property type="molecule type" value="Genomic_DNA"/>
</dbReference>
<name>A0A197JKY3_9FUNG</name>
<keyword evidence="3" id="KW-1185">Reference proteome</keyword>
<sequence>MVYEHRQPSSLSGQQYHLHRHTQLQKPVILSPPLSNGSDSGSGTENEASHNKGQQQQLYTSAWRLKLRQQTMTQTQAQAQTQQLQQLNGDMAHATIKPNHILTNETEGQSQNQLAHEKEWSTPAAMAHSLLKSFGQPSSNRGSCSSITTTSQTTEELKKSLERAFAACRNDDPVKWTIQTLFEIGTHCAQLSNTMQLHEDDEKRASQIVIDVFHTCRNRWIWGEAASTGNENGIKDQNNNNERSNMNNMNERTCSIEHMRGDMDKKKDKGDSGDLISLEDSDDEREKEGLNDCMQVVAQRNGHESNHRKDRLCPITQTHRQMLLDSILEGKSALQVFLAIDTFGLSDSFSIVPPIRGTKNNNASFDIEYEKVESNGIGDQNTNGVEQKSGADYGSLLIVNLIHHGYLHAAIRMTTRLRDFQHHHHLNQQQNGNRDHNEGQDEKEKYNVTLTSAHQLLASQLLEKGHSDLIHLFVNNDRELCRTVLQMIDSRFAGQIWAWIEGEVIDSSQLDPFLVVQCRGQASLSPPALSPTALSAIYPLQMLFGMLEVANSLWMSFGLENTMKRFRSIQLIQEYCTVLSLLLTNSCNLHNHSQCQNHYKQERHATHASENEFNLTRWIFIPSVLPILKQNPALQRLVVWTCAMREDGVATAEFLASAFRLRAFFTQCVGHTSEKKDDDEQYRDEETKGQACCDGGTKKTTLLLEQPLTRVERQSVDQDSNYKEGSPKGKENYSSNYECECTVLNGDSKNKVHEAHNPSEFFDVQNTYTKPTPSPLQTKASSAPPSTTAFIRTSYLKQKKPLLIHRPHTTASNTSPKKRLLYSRHIPVLDYKPSPETSVILLNQMSQLQQLYSSLFNSDIVGMSLIRPLAKPWVNFKQHPEMVQHMLLLQQQQQQQQERQQEARKAKRDGTGAGEGGCAYLQLACSSDKRVYVIDLEVFLDKKTDPMHKFPRLLGEIFFNPSICKLAYNWKEENAYLQNLFPVLKNRQHRFDNFLDLYYIWIASNPKPNPNHNHNPQLSNSSNKKIKAWYCGGQPIFPTRMLQPKFKNVSSLLIKVMERFLKRSSKLGWDAWLMKPLPVCLQQDLAMSALCLLDMFAVLDRDGRRKEREETAQFVKMKTLT</sequence>
<dbReference type="InterPro" id="IPR036397">
    <property type="entry name" value="RNaseH_sf"/>
</dbReference>
<protein>
    <recommendedName>
        <fullName evidence="4">3'-5' exonuclease domain-containing protein</fullName>
    </recommendedName>
</protein>
<feature type="compositionally biased region" description="Basic and acidic residues" evidence="1">
    <location>
        <begin position="899"/>
        <end position="910"/>
    </location>
</feature>
<feature type="compositionally biased region" description="Basic and acidic residues" evidence="1">
    <location>
        <begin position="260"/>
        <end position="272"/>
    </location>
</feature>
<dbReference type="InterPro" id="IPR012337">
    <property type="entry name" value="RNaseH-like_sf"/>
</dbReference>
<dbReference type="Gene3D" id="3.30.420.10">
    <property type="entry name" value="Ribonuclease H-like superfamily/Ribonuclease H"/>
    <property type="match status" value="1"/>
</dbReference>
<gene>
    <name evidence="2" type="ORF">K457DRAFT_1879311</name>
</gene>
<dbReference type="AlphaFoldDB" id="A0A197JKY3"/>
<evidence type="ECO:0000256" key="1">
    <source>
        <dbReference type="SAM" id="MobiDB-lite"/>
    </source>
</evidence>
<proteinExistence type="predicted"/>
<dbReference type="OrthoDB" id="5376140at2759"/>
<feature type="compositionally biased region" description="Basic and acidic residues" evidence="1">
    <location>
        <begin position="713"/>
        <end position="731"/>
    </location>
</feature>
<dbReference type="Proteomes" id="UP000078512">
    <property type="component" value="Unassembled WGS sequence"/>
</dbReference>
<dbReference type="SUPFAM" id="SSF53098">
    <property type="entry name" value="Ribonuclease H-like"/>
    <property type="match status" value="1"/>
</dbReference>